<gene>
    <name evidence="2" type="ORF">WJX84_010272</name>
</gene>
<evidence type="ECO:0000313" key="3">
    <source>
        <dbReference type="Proteomes" id="UP001485043"/>
    </source>
</evidence>
<organism evidence="2 3">
    <name type="scientific">Apatococcus fuscideae</name>
    <dbReference type="NCBI Taxonomy" id="2026836"/>
    <lineage>
        <taxon>Eukaryota</taxon>
        <taxon>Viridiplantae</taxon>
        <taxon>Chlorophyta</taxon>
        <taxon>core chlorophytes</taxon>
        <taxon>Trebouxiophyceae</taxon>
        <taxon>Chlorellales</taxon>
        <taxon>Chlorellaceae</taxon>
        <taxon>Apatococcus</taxon>
    </lineage>
</organism>
<evidence type="ECO:0000313" key="2">
    <source>
        <dbReference type="EMBL" id="KAK9864813.1"/>
    </source>
</evidence>
<dbReference type="AlphaFoldDB" id="A0AAW1T7E9"/>
<feature type="region of interest" description="Disordered" evidence="1">
    <location>
        <begin position="187"/>
        <end position="212"/>
    </location>
</feature>
<name>A0AAW1T7E9_9CHLO</name>
<dbReference type="EMBL" id="JALJOV010000312">
    <property type="protein sequence ID" value="KAK9864813.1"/>
    <property type="molecule type" value="Genomic_DNA"/>
</dbReference>
<comment type="caution">
    <text evidence="2">The sequence shown here is derived from an EMBL/GenBank/DDBJ whole genome shotgun (WGS) entry which is preliminary data.</text>
</comment>
<accession>A0AAW1T7E9</accession>
<sequence>MLKPTSGWPVVILNYAADSTPTAHFHKGALNVGYPQTALTEKFNSKRLSLQRDPVEDLPVDSGSPGSHTPQAWVVRANRSGRITGVDVIDMSPRSREAFSPLQSPATGSESLRNSPRGTHEATPRYVFTSSTRTSLDQLQSPLGSTAIGPAKASQAQVKTRAAQPLEFGSGLRHPLYRPLNVKKLHFRKPGARSRIRRSIQHTGPRPANHGP</sequence>
<feature type="region of interest" description="Disordered" evidence="1">
    <location>
        <begin position="94"/>
        <end position="122"/>
    </location>
</feature>
<feature type="compositionally biased region" description="Basic residues" evidence="1">
    <location>
        <begin position="187"/>
        <end position="200"/>
    </location>
</feature>
<reference evidence="2 3" key="1">
    <citation type="journal article" date="2024" name="Nat. Commun.">
        <title>Phylogenomics reveals the evolutionary origins of lichenization in chlorophyte algae.</title>
        <authorList>
            <person name="Puginier C."/>
            <person name="Libourel C."/>
            <person name="Otte J."/>
            <person name="Skaloud P."/>
            <person name="Haon M."/>
            <person name="Grisel S."/>
            <person name="Petersen M."/>
            <person name="Berrin J.G."/>
            <person name="Delaux P.M."/>
            <person name="Dal Grande F."/>
            <person name="Keller J."/>
        </authorList>
    </citation>
    <scope>NUCLEOTIDE SEQUENCE [LARGE SCALE GENOMIC DNA]</scope>
    <source>
        <strain evidence="2 3">SAG 2523</strain>
    </source>
</reference>
<dbReference type="Proteomes" id="UP001485043">
    <property type="component" value="Unassembled WGS sequence"/>
</dbReference>
<keyword evidence="3" id="KW-1185">Reference proteome</keyword>
<feature type="compositionally biased region" description="Polar residues" evidence="1">
    <location>
        <begin position="101"/>
        <end position="117"/>
    </location>
</feature>
<evidence type="ECO:0000256" key="1">
    <source>
        <dbReference type="SAM" id="MobiDB-lite"/>
    </source>
</evidence>
<protein>
    <submittedName>
        <fullName evidence="2">Uncharacterized protein</fullName>
    </submittedName>
</protein>
<proteinExistence type="predicted"/>